<dbReference type="CDD" id="cd00761">
    <property type="entry name" value="Glyco_tranf_GTA_type"/>
    <property type="match status" value="1"/>
</dbReference>
<dbReference type="AlphaFoldDB" id="A0A267MPK1"/>
<evidence type="ECO:0000259" key="1">
    <source>
        <dbReference type="Pfam" id="PF00535"/>
    </source>
</evidence>
<dbReference type="Pfam" id="PF00535">
    <property type="entry name" value="Glycos_transf_2"/>
    <property type="match status" value="1"/>
</dbReference>
<evidence type="ECO:0000259" key="2">
    <source>
        <dbReference type="Pfam" id="PF13712"/>
    </source>
</evidence>
<feature type="domain" description="Streptomycin biosynthesis protein StrF" evidence="2">
    <location>
        <begin position="8"/>
        <end position="218"/>
    </location>
</feature>
<feature type="domain" description="Glycosyltransferase 2-like" evidence="1">
    <location>
        <begin position="227"/>
        <end position="346"/>
    </location>
</feature>
<dbReference type="Pfam" id="PF13712">
    <property type="entry name" value="Glyco_tranf_2_5"/>
    <property type="match status" value="1"/>
</dbReference>
<dbReference type="RefSeq" id="WP_095131122.1">
    <property type="nucleotide sequence ID" value="NZ_NIBG01000002.1"/>
</dbReference>
<protein>
    <submittedName>
        <fullName evidence="3">Uncharacterized protein</fullName>
    </submittedName>
</protein>
<dbReference type="EMBL" id="NIBG01000002">
    <property type="protein sequence ID" value="PAB60660.1"/>
    <property type="molecule type" value="Genomic_DNA"/>
</dbReference>
<dbReference type="Gene3D" id="3.90.550.10">
    <property type="entry name" value="Spore Coat Polysaccharide Biosynthesis Protein SpsA, Chain A"/>
    <property type="match status" value="1"/>
</dbReference>
<dbReference type="InterPro" id="IPR029044">
    <property type="entry name" value="Nucleotide-diphossugar_trans"/>
</dbReference>
<evidence type="ECO:0000313" key="3">
    <source>
        <dbReference type="EMBL" id="PAB60660.1"/>
    </source>
</evidence>
<dbReference type="OrthoDB" id="176403at2"/>
<gene>
    <name evidence="3" type="ORF">CCE28_03720</name>
</gene>
<comment type="caution">
    <text evidence="3">The sequence shown here is derived from an EMBL/GenBank/DDBJ whole genome shotgun (WGS) entry which is preliminary data.</text>
</comment>
<dbReference type="Proteomes" id="UP000216024">
    <property type="component" value="Unassembled WGS sequence"/>
</dbReference>
<accession>A0A267MPK1</accession>
<dbReference type="PANTHER" id="PTHR22916">
    <property type="entry name" value="GLYCOSYLTRANSFERASE"/>
    <property type="match status" value="1"/>
</dbReference>
<dbReference type="PANTHER" id="PTHR22916:SF3">
    <property type="entry name" value="UDP-GLCNAC:BETAGAL BETA-1,3-N-ACETYLGLUCOSAMINYLTRANSFERASE-LIKE PROTEIN 1"/>
    <property type="match status" value="1"/>
</dbReference>
<keyword evidence="4" id="KW-1185">Reference proteome</keyword>
<sequence length="485" mass="56765">MADNKKICFITYVDNEDIYKETLLYIKNLNVPEGYQIETLCIKNVESITKAYNKGIQDSDAKYKVYIHEDVFIINKNLIKNFMSIFENNNNVGMIGVLGSKTIPTSGIWNKSKHKYGKVYDNQTGKLELLQFNEIEDEYESVKAIDSLIMITQYDIPWKETIFDGHCFYDISQSLEFTKSGYKVVIPKQDEPWCIHECGATHINDENEKYRKIFLGNYSKDIFPLVSIFVEACGRISYFKTALDSVVNQTYKNIEIIVIDRSLNNECKEITKPYLKKYPNIKYYKCNIFQDTNILNTLLKLSSGEYISYISDTDIYHKDRINIMINYFLECDNVSLVTSYRELIDAEGKQLKNSDIPRKLFDKSSITKGNFMFNLILKKISDVIDEIISPLFSRKIIENIEKDIQNSKFGIYKEKQDKIIANLLTWISTIDKEKVIYISDPLSYFRVHDIRDQRKINTILHKILEHLINKNDEIKNEQYSVSIKE</sequence>
<dbReference type="SUPFAM" id="SSF53448">
    <property type="entry name" value="Nucleotide-diphospho-sugar transferases"/>
    <property type="match status" value="2"/>
</dbReference>
<dbReference type="InterPro" id="IPR059123">
    <property type="entry name" value="StrF_dom"/>
</dbReference>
<reference evidence="3 4" key="1">
    <citation type="submission" date="2017-06" db="EMBL/GenBank/DDBJ databases">
        <title>Draft genome sequence of anaerobic fermentative bacterium Anaeromicrobium sediminis DY2726D isolated from West Pacific Ocean sediments.</title>
        <authorList>
            <person name="Zeng X."/>
        </authorList>
    </citation>
    <scope>NUCLEOTIDE SEQUENCE [LARGE SCALE GENOMIC DNA]</scope>
    <source>
        <strain evidence="3 4">DY2726D</strain>
    </source>
</reference>
<dbReference type="GO" id="GO:0016758">
    <property type="term" value="F:hexosyltransferase activity"/>
    <property type="evidence" value="ECO:0007669"/>
    <property type="project" value="UniProtKB-ARBA"/>
</dbReference>
<name>A0A267MPK1_9FIRM</name>
<evidence type="ECO:0000313" key="4">
    <source>
        <dbReference type="Proteomes" id="UP000216024"/>
    </source>
</evidence>
<organism evidence="3 4">
    <name type="scientific">Anaeromicrobium sediminis</name>
    <dbReference type="NCBI Taxonomy" id="1478221"/>
    <lineage>
        <taxon>Bacteria</taxon>
        <taxon>Bacillati</taxon>
        <taxon>Bacillota</taxon>
        <taxon>Clostridia</taxon>
        <taxon>Peptostreptococcales</taxon>
        <taxon>Thermotaleaceae</taxon>
        <taxon>Anaeromicrobium</taxon>
    </lineage>
</organism>
<dbReference type="InterPro" id="IPR001173">
    <property type="entry name" value="Glyco_trans_2-like"/>
</dbReference>
<proteinExistence type="predicted"/>